<feature type="region of interest" description="Disordered" evidence="1">
    <location>
        <begin position="1"/>
        <end position="149"/>
    </location>
</feature>
<protein>
    <recommendedName>
        <fullName evidence="4">DUF834 domain-containing protein</fullName>
    </recommendedName>
</protein>
<evidence type="ECO:0000256" key="1">
    <source>
        <dbReference type="SAM" id="MobiDB-lite"/>
    </source>
</evidence>
<feature type="compositionally biased region" description="Basic and acidic residues" evidence="1">
    <location>
        <begin position="1"/>
        <end position="10"/>
    </location>
</feature>
<sequence length="170" mass="17582">MVHAGERAVDEVAEVDGEGGPAGGEEGRVPGDVLGDGPDDAVRRRRRGAAAEELGAAEPDAEGPVELRSPAGGAPLENGEGDRRGAPASRGEAARRGVRGGGGRLGEGGPEGARKQERGARAGAARRRAERAVHLEEGGRPRRDASAGDLHRLRCEAMVAGIIEQRRRAR</sequence>
<dbReference type="EMBL" id="CM009753">
    <property type="protein sequence ID" value="PUZ58600.1"/>
    <property type="molecule type" value="Genomic_DNA"/>
</dbReference>
<feature type="compositionally biased region" description="Basic and acidic residues" evidence="1">
    <location>
        <begin position="130"/>
        <end position="149"/>
    </location>
</feature>
<dbReference type="AlphaFoldDB" id="A0A2T7DSQ7"/>
<evidence type="ECO:0008006" key="4">
    <source>
        <dbReference type="Google" id="ProtNLM"/>
    </source>
</evidence>
<name>A0A2T7DSQ7_9POAL</name>
<keyword evidence="3" id="KW-1185">Reference proteome</keyword>
<evidence type="ECO:0000313" key="2">
    <source>
        <dbReference type="EMBL" id="PUZ58600.1"/>
    </source>
</evidence>
<feature type="compositionally biased region" description="Gly residues" evidence="1">
    <location>
        <begin position="99"/>
        <end position="111"/>
    </location>
</feature>
<accession>A0A2T7DSQ7</accession>
<organism evidence="2 3">
    <name type="scientific">Panicum hallii var. hallii</name>
    <dbReference type="NCBI Taxonomy" id="1504633"/>
    <lineage>
        <taxon>Eukaryota</taxon>
        <taxon>Viridiplantae</taxon>
        <taxon>Streptophyta</taxon>
        <taxon>Embryophyta</taxon>
        <taxon>Tracheophyta</taxon>
        <taxon>Spermatophyta</taxon>
        <taxon>Magnoliopsida</taxon>
        <taxon>Liliopsida</taxon>
        <taxon>Poales</taxon>
        <taxon>Poaceae</taxon>
        <taxon>PACMAD clade</taxon>
        <taxon>Panicoideae</taxon>
        <taxon>Panicodae</taxon>
        <taxon>Paniceae</taxon>
        <taxon>Panicinae</taxon>
        <taxon>Panicum</taxon>
        <taxon>Panicum sect. Panicum</taxon>
    </lineage>
</organism>
<proteinExistence type="predicted"/>
<evidence type="ECO:0000313" key="3">
    <source>
        <dbReference type="Proteomes" id="UP000244336"/>
    </source>
</evidence>
<dbReference type="Proteomes" id="UP000244336">
    <property type="component" value="Chromosome 5"/>
</dbReference>
<gene>
    <name evidence="2" type="ORF">GQ55_5G521900</name>
</gene>
<reference evidence="2 3" key="1">
    <citation type="submission" date="2018-04" db="EMBL/GenBank/DDBJ databases">
        <title>WGS assembly of Panicum hallii var. hallii HAL2.</title>
        <authorList>
            <person name="Lovell J."/>
            <person name="Jenkins J."/>
            <person name="Lowry D."/>
            <person name="Mamidi S."/>
            <person name="Sreedasyam A."/>
            <person name="Weng X."/>
            <person name="Barry K."/>
            <person name="Bonette J."/>
            <person name="Campitelli B."/>
            <person name="Daum C."/>
            <person name="Gordon S."/>
            <person name="Gould B."/>
            <person name="Lipzen A."/>
            <person name="MacQueen A."/>
            <person name="Palacio-Mejia J."/>
            <person name="Plott C."/>
            <person name="Shakirov E."/>
            <person name="Shu S."/>
            <person name="Yoshinaga Y."/>
            <person name="Zane M."/>
            <person name="Rokhsar D."/>
            <person name="Grimwood J."/>
            <person name="Schmutz J."/>
            <person name="Juenger T."/>
        </authorList>
    </citation>
    <scope>NUCLEOTIDE SEQUENCE [LARGE SCALE GENOMIC DNA]</scope>
    <source>
        <strain evidence="3">cv. HAL2</strain>
    </source>
</reference>
<dbReference type="Gramene" id="PUZ58600">
    <property type="protein sequence ID" value="PUZ58600"/>
    <property type="gene ID" value="GQ55_5G521900"/>
</dbReference>
<feature type="compositionally biased region" description="Low complexity" evidence="1">
    <location>
        <begin position="51"/>
        <end position="64"/>
    </location>
</feature>